<evidence type="ECO:0000259" key="1">
    <source>
        <dbReference type="Pfam" id="PF00467"/>
    </source>
</evidence>
<dbReference type="InterPro" id="IPR000876">
    <property type="entry name" value="Ribosomal_eS4"/>
</dbReference>
<dbReference type="InterPro" id="IPR041982">
    <property type="entry name" value="Ribosomal_eS4_KOW"/>
</dbReference>
<evidence type="ECO:0000313" key="2">
    <source>
        <dbReference type="EMBL" id="ELK06416.1"/>
    </source>
</evidence>
<organism evidence="2 3">
    <name type="scientific">Pteropus alecto</name>
    <name type="common">Black flying fox</name>
    <dbReference type="NCBI Taxonomy" id="9402"/>
    <lineage>
        <taxon>Eukaryota</taxon>
        <taxon>Metazoa</taxon>
        <taxon>Chordata</taxon>
        <taxon>Craniata</taxon>
        <taxon>Vertebrata</taxon>
        <taxon>Euteleostomi</taxon>
        <taxon>Mammalia</taxon>
        <taxon>Eutheria</taxon>
        <taxon>Laurasiatheria</taxon>
        <taxon>Chiroptera</taxon>
        <taxon>Yinpterochiroptera</taxon>
        <taxon>Pteropodoidea</taxon>
        <taxon>Pteropodidae</taxon>
        <taxon>Pteropodinae</taxon>
        <taxon>Pteropus</taxon>
    </lineage>
</organism>
<dbReference type="STRING" id="9402.L5K6N0"/>
<sequence>MITNRKRHPGSSDVVHVKDANGNSFAPIQIDLETGKITNFIRSDTGNLCMVTGGGNLGRIAVITNRERHPGSSDVVHVKDVNGNSFAPSSPTFSLLAKSINRGFLFSAARLSASPLQERQETGSQTEPRVK</sequence>
<keyword evidence="3" id="KW-1185">Reference proteome</keyword>
<protein>
    <submittedName>
        <fullName evidence="2">40S ribosomal protein S4</fullName>
    </submittedName>
</protein>
<evidence type="ECO:0000313" key="3">
    <source>
        <dbReference type="Proteomes" id="UP000010552"/>
    </source>
</evidence>
<dbReference type="Pfam" id="PF00467">
    <property type="entry name" value="KOW"/>
    <property type="match status" value="1"/>
</dbReference>
<dbReference type="GO" id="GO:0006412">
    <property type="term" value="P:translation"/>
    <property type="evidence" value="ECO:0007669"/>
    <property type="project" value="InterPro"/>
</dbReference>
<dbReference type="InParanoid" id="L5K6N0"/>
<dbReference type="CDD" id="cd06087">
    <property type="entry name" value="KOW_RPS4"/>
    <property type="match status" value="1"/>
</dbReference>
<dbReference type="GO" id="GO:0003735">
    <property type="term" value="F:structural constituent of ribosome"/>
    <property type="evidence" value="ECO:0007669"/>
    <property type="project" value="InterPro"/>
</dbReference>
<proteinExistence type="predicted"/>
<reference evidence="3" key="1">
    <citation type="journal article" date="2013" name="Science">
        <title>Comparative analysis of bat genomes provides insight into the evolution of flight and immunity.</title>
        <authorList>
            <person name="Zhang G."/>
            <person name="Cowled C."/>
            <person name="Shi Z."/>
            <person name="Huang Z."/>
            <person name="Bishop-Lilly K.A."/>
            <person name="Fang X."/>
            <person name="Wynne J.W."/>
            <person name="Xiong Z."/>
            <person name="Baker M.L."/>
            <person name="Zhao W."/>
            <person name="Tachedjian M."/>
            <person name="Zhu Y."/>
            <person name="Zhou P."/>
            <person name="Jiang X."/>
            <person name="Ng J."/>
            <person name="Yang L."/>
            <person name="Wu L."/>
            <person name="Xiao J."/>
            <person name="Feng Y."/>
            <person name="Chen Y."/>
            <person name="Sun X."/>
            <person name="Zhang Y."/>
            <person name="Marsh G.A."/>
            <person name="Crameri G."/>
            <person name="Broder C.C."/>
            <person name="Frey K.G."/>
            <person name="Wang L.F."/>
            <person name="Wang J."/>
        </authorList>
    </citation>
    <scope>NUCLEOTIDE SEQUENCE [LARGE SCALE GENOMIC DNA]</scope>
</reference>
<dbReference type="Proteomes" id="UP000010552">
    <property type="component" value="Unassembled WGS sequence"/>
</dbReference>
<feature type="domain" description="KOW" evidence="1">
    <location>
        <begin position="46"/>
        <end position="79"/>
    </location>
</feature>
<keyword evidence="2" id="KW-0689">Ribosomal protein</keyword>
<gene>
    <name evidence="2" type="ORF">PAL_GLEAN10022618</name>
</gene>
<dbReference type="GO" id="GO:0022627">
    <property type="term" value="C:cytosolic small ribosomal subunit"/>
    <property type="evidence" value="ECO:0007669"/>
    <property type="project" value="TreeGrafter"/>
</dbReference>
<dbReference type="InterPro" id="IPR005824">
    <property type="entry name" value="KOW"/>
</dbReference>
<dbReference type="AlphaFoldDB" id="L5K6N0"/>
<dbReference type="EMBL" id="KB031030">
    <property type="protein sequence ID" value="ELK06416.1"/>
    <property type="molecule type" value="Genomic_DNA"/>
</dbReference>
<accession>L5K6N0</accession>
<dbReference type="PANTHER" id="PTHR11581">
    <property type="entry name" value="30S/40S RIBOSOMAL PROTEIN S4"/>
    <property type="match status" value="1"/>
</dbReference>
<dbReference type="InterPro" id="IPR014722">
    <property type="entry name" value="Rib_uL2_dom2"/>
</dbReference>
<dbReference type="GO" id="GO:0003723">
    <property type="term" value="F:RNA binding"/>
    <property type="evidence" value="ECO:0007669"/>
    <property type="project" value="TreeGrafter"/>
</dbReference>
<dbReference type="Gene3D" id="2.30.30.30">
    <property type="match status" value="2"/>
</dbReference>
<dbReference type="PANTHER" id="PTHR11581:SF0">
    <property type="entry name" value="SMALL RIBOSOMAL SUBUNIT PROTEIN ES4"/>
    <property type="match status" value="1"/>
</dbReference>
<keyword evidence="2" id="KW-0687">Ribonucleoprotein</keyword>
<name>L5K6N0_PTEAL</name>